<keyword evidence="1" id="KW-0812">Transmembrane</keyword>
<keyword evidence="3" id="KW-1185">Reference proteome</keyword>
<comment type="caution">
    <text evidence="2">The sequence shown here is derived from an EMBL/GenBank/DDBJ whole genome shotgun (WGS) entry which is preliminary data.</text>
</comment>
<accession>A0ABD1EFW5</accession>
<protein>
    <recommendedName>
        <fullName evidence="4">Gustatory receptor</fullName>
    </recommendedName>
</protein>
<evidence type="ECO:0000313" key="3">
    <source>
        <dbReference type="Proteomes" id="UP001566132"/>
    </source>
</evidence>
<dbReference type="Proteomes" id="UP001566132">
    <property type="component" value="Unassembled WGS sequence"/>
</dbReference>
<evidence type="ECO:0008006" key="4">
    <source>
        <dbReference type="Google" id="ProtNLM"/>
    </source>
</evidence>
<gene>
    <name evidence="2" type="ORF">ABEB36_011417</name>
</gene>
<keyword evidence="1" id="KW-1133">Transmembrane helix</keyword>
<dbReference type="AlphaFoldDB" id="A0ABD1EFW5"/>
<feature type="transmembrane region" description="Helical" evidence="1">
    <location>
        <begin position="51"/>
        <end position="74"/>
    </location>
</feature>
<evidence type="ECO:0000256" key="1">
    <source>
        <dbReference type="SAM" id="Phobius"/>
    </source>
</evidence>
<feature type="transmembrane region" description="Helical" evidence="1">
    <location>
        <begin position="204"/>
        <end position="221"/>
    </location>
</feature>
<feature type="transmembrane region" description="Helical" evidence="1">
    <location>
        <begin position="305"/>
        <end position="333"/>
    </location>
</feature>
<feature type="transmembrane region" description="Helical" evidence="1">
    <location>
        <begin position="233"/>
        <end position="253"/>
    </location>
</feature>
<reference evidence="2 3" key="1">
    <citation type="submission" date="2024-05" db="EMBL/GenBank/DDBJ databases">
        <title>Genetic variation in Jamaican populations of the coffee berry borer (Hypothenemus hampei).</title>
        <authorList>
            <person name="Errbii M."/>
            <person name="Myrie A."/>
        </authorList>
    </citation>
    <scope>NUCLEOTIDE SEQUENCE [LARGE SCALE GENOMIC DNA]</scope>
    <source>
        <strain evidence="2">JA-Hopewell-2020-01-JO</strain>
        <tissue evidence="2">Whole body</tissue>
    </source>
</reference>
<organism evidence="2 3">
    <name type="scientific">Hypothenemus hampei</name>
    <name type="common">Coffee berry borer</name>
    <dbReference type="NCBI Taxonomy" id="57062"/>
    <lineage>
        <taxon>Eukaryota</taxon>
        <taxon>Metazoa</taxon>
        <taxon>Ecdysozoa</taxon>
        <taxon>Arthropoda</taxon>
        <taxon>Hexapoda</taxon>
        <taxon>Insecta</taxon>
        <taxon>Pterygota</taxon>
        <taxon>Neoptera</taxon>
        <taxon>Endopterygota</taxon>
        <taxon>Coleoptera</taxon>
        <taxon>Polyphaga</taxon>
        <taxon>Cucujiformia</taxon>
        <taxon>Curculionidae</taxon>
        <taxon>Scolytinae</taxon>
        <taxon>Hypothenemus</taxon>
    </lineage>
</organism>
<name>A0ABD1EFW5_HYPHA</name>
<feature type="transmembrane region" description="Helical" evidence="1">
    <location>
        <begin position="339"/>
        <end position="359"/>
    </location>
</feature>
<keyword evidence="1" id="KW-0472">Membrane</keyword>
<evidence type="ECO:0000313" key="2">
    <source>
        <dbReference type="EMBL" id="KAL1493345.1"/>
    </source>
</evidence>
<sequence length="410" mass="48426">MAQEIFTLSVDEDELHKGGENNIQADLRNFKYLQKQGRYMFLVPWESKRNFTYRLLGIVITLILIPIAYEIILLRLSYFRHLPITCLIMDTIHFSARVTQCTFSTFQMGFIESVPSEAFFDSRCNRLLVLFLNVQHTGKIMPIKFGLPCTYNTIFVSLAIFFATQNFYEKMWQCLEARIIKTEFLLRTLNYVAPKGRFSLKFRIIHLLYFLIHGSQIYMWIKLYQINLLFSYTSFRVSHYWALFSTFLIYEWIKFLSRRFKFLDEYLGKQFSKRVIVLHETAKELRSIGKIYKNLSDLVHQSNKIFFYHLTSLTVLSLLITLHGLSFAVVQFYNVRSSLAALGFVTAYFINILVLVLAYEDLKNTSQNIVKTCLFLEEGMEHTHLRAEMERLRKYVKTLGPKLSFNMTFV</sequence>
<dbReference type="EMBL" id="JBDJPC010000008">
    <property type="protein sequence ID" value="KAL1493345.1"/>
    <property type="molecule type" value="Genomic_DNA"/>
</dbReference>
<proteinExistence type="predicted"/>